<dbReference type="PANTHER" id="PTHR48080">
    <property type="entry name" value="D-GALACTONATE DEHYDRATASE-RELATED"/>
    <property type="match status" value="1"/>
</dbReference>
<evidence type="ECO:0000313" key="3">
    <source>
        <dbReference type="EMBL" id="RJP25681.1"/>
    </source>
</evidence>
<dbReference type="InterPro" id="IPR029065">
    <property type="entry name" value="Enolase_C-like"/>
</dbReference>
<dbReference type="Gene3D" id="3.30.390.10">
    <property type="entry name" value="Enolase-like, N-terminal domain"/>
    <property type="match status" value="1"/>
</dbReference>
<feature type="domain" description="Mandelate racemase/muconate lactonizing enzyme C-terminal" evidence="2">
    <location>
        <begin position="154"/>
        <end position="267"/>
    </location>
</feature>
<keyword evidence="1" id="KW-0456">Lyase</keyword>
<name>A0A3A4PCK7_ABYX5</name>
<dbReference type="InterPro" id="IPR036849">
    <property type="entry name" value="Enolase-like_C_sf"/>
</dbReference>
<gene>
    <name evidence="3" type="ORF">C4520_02060</name>
</gene>
<dbReference type="InterPro" id="IPR029017">
    <property type="entry name" value="Enolase-like_N"/>
</dbReference>
<dbReference type="InterPro" id="IPR013341">
    <property type="entry name" value="Mandelate_racemase_N_dom"/>
</dbReference>
<evidence type="ECO:0000313" key="4">
    <source>
        <dbReference type="Proteomes" id="UP000265882"/>
    </source>
</evidence>
<comment type="caution">
    <text evidence="3">The sequence shown here is derived from an EMBL/GenBank/DDBJ whole genome shotgun (WGS) entry which is preliminary data.</text>
</comment>
<dbReference type="InterPro" id="IPR013342">
    <property type="entry name" value="Mandelate_racemase_C"/>
</dbReference>
<dbReference type="EMBL" id="QZKU01000019">
    <property type="protein sequence ID" value="RJP25681.1"/>
    <property type="molecule type" value="Genomic_DNA"/>
</dbReference>
<dbReference type="Pfam" id="PF02746">
    <property type="entry name" value="MR_MLE_N"/>
    <property type="match status" value="1"/>
</dbReference>
<proteinExistence type="predicted"/>
<dbReference type="SMART" id="SM00922">
    <property type="entry name" value="MR_MLE"/>
    <property type="match status" value="1"/>
</dbReference>
<protein>
    <submittedName>
        <fullName evidence="3">Mandelate racemase/muconate lactonizing enzyme family protein</fullName>
    </submittedName>
</protein>
<dbReference type="AlphaFoldDB" id="A0A3A4PCK7"/>
<dbReference type="Gene3D" id="3.20.20.120">
    <property type="entry name" value="Enolase-like C-terminal domain"/>
    <property type="match status" value="1"/>
</dbReference>
<dbReference type="SUPFAM" id="SSF54826">
    <property type="entry name" value="Enolase N-terminal domain-like"/>
    <property type="match status" value="1"/>
</dbReference>
<dbReference type="PANTHER" id="PTHR48080:SF2">
    <property type="entry name" value="D-GALACTONATE DEHYDRATASE"/>
    <property type="match status" value="1"/>
</dbReference>
<accession>A0A3A4PCK7</accession>
<dbReference type="SUPFAM" id="SSF51604">
    <property type="entry name" value="Enolase C-terminal domain-like"/>
    <property type="match status" value="1"/>
</dbReference>
<dbReference type="GO" id="GO:0016829">
    <property type="term" value="F:lyase activity"/>
    <property type="evidence" value="ECO:0007669"/>
    <property type="project" value="UniProtKB-KW"/>
</dbReference>
<evidence type="ECO:0000256" key="1">
    <source>
        <dbReference type="ARBA" id="ARBA00023239"/>
    </source>
</evidence>
<evidence type="ECO:0000259" key="2">
    <source>
        <dbReference type="SMART" id="SM00922"/>
    </source>
</evidence>
<dbReference type="Proteomes" id="UP000265882">
    <property type="component" value="Unassembled WGS sequence"/>
</dbReference>
<organism evidence="3 4">
    <name type="scientific">Abyssobacteria bacterium (strain SURF_5)</name>
    <dbReference type="NCBI Taxonomy" id="2093360"/>
    <lineage>
        <taxon>Bacteria</taxon>
        <taxon>Pseudomonadati</taxon>
        <taxon>Candidatus Hydrogenedentota</taxon>
        <taxon>Candidatus Abyssobacteria</taxon>
    </lineage>
</organism>
<dbReference type="InterPro" id="IPR034593">
    <property type="entry name" value="DgoD-like"/>
</dbReference>
<reference evidence="3 4" key="1">
    <citation type="journal article" date="2017" name="ISME J.">
        <title>Energy and carbon metabolisms in a deep terrestrial subsurface fluid microbial community.</title>
        <authorList>
            <person name="Momper L."/>
            <person name="Jungbluth S.P."/>
            <person name="Lee M.D."/>
            <person name="Amend J.P."/>
        </authorList>
    </citation>
    <scope>NUCLEOTIDE SEQUENCE [LARGE SCALE GENOMIC DNA]</scope>
    <source>
        <strain evidence="3">SURF_5</strain>
    </source>
</reference>
<dbReference type="CDD" id="cd03316">
    <property type="entry name" value="MR_like"/>
    <property type="match status" value="1"/>
</dbReference>
<sequence length="401" mass="44863">MKLTDVKTYVIRTDPPNWGGPLWFFTKLETDEGIEGWGETAILSCLHGLEKNYEVTVKAIFDRLLKGQDPINREPLYHMLYTSLTSQHPDYVALGLISAFDVALWDICGKYYNAPVYNLIGGKCRDRIRTYTYIYDLEATDSLFNAVKDWFSNPARLGEHAARLADEGFTGVKFDPLWQAGSGQFKNPPWEISQLEYDHAEKAVAAVREAVGNRADICIGTHGQITPAAARRLARRVEKYDPLWLEEPCPPENYAEMGRIAQSTSIPIATGERLVTVYEFQNLIRENACAIVQPDLGSCGGITACKKIASLAEANYVLMAPHVWGGPIITAAAIQIAANIPNFLILESIYKSRNFFDVIVKEPFDWENGYLNLADRPGIGIELNEESLEAHRGALEEGEWL</sequence>
<dbReference type="Pfam" id="PF13378">
    <property type="entry name" value="MR_MLE_C"/>
    <property type="match status" value="1"/>
</dbReference>